<evidence type="ECO:0000313" key="3">
    <source>
        <dbReference type="Proteomes" id="UP001295462"/>
    </source>
</evidence>
<dbReference type="EMBL" id="CAKMUD010000001">
    <property type="protein sequence ID" value="CAH1567196.1"/>
    <property type="molecule type" value="Genomic_DNA"/>
</dbReference>
<gene>
    <name evidence="2" type="ORF">THF1A12_10565</name>
</gene>
<reference evidence="2" key="1">
    <citation type="submission" date="2022-01" db="EMBL/GenBank/DDBJ databases">
        <authorList>
            <person name="Lagorce A."/>
        </authorList>
    </citation>
    <scope>NUCLEOTIDE SEQUENCE</scope>
    <source>
        <strain evidence="2">Th15_F1_A12</strain>
    </source>
</reference>
<sequence>MNLISVQNQTERRKASVNSYLVGYLIYFPNLLFSVKSNYFNHLLVK</sequence>
<keyword evidence="1" id="KW-0472">Membrane</keyword>
<proteinExistence type="predicted"/>
<dbReference type="Proteomes" id="UP001295462">
    <property type="component" value="Unassembled WGS sequence"/>
</dbReference>
<protein>
    <submittedName>
        <fullName evidence="2">Uncharacterized protein</fullName>
    </submittedName>
</protein>
<name>A0AAU9QEL9_9VIBR</name>
<accession>A0AAU9QEL9</accession>
<dbReference type="AlphaFoldDB" id="A0AAU9QEL9"/>
<evidence type="ECO:0000256" key="1">
    <source>
        <dbReference type="SAM" id="Phobius"/>
    </source>
</evidence>
<comment type="caution">
    <text evidence="2">The sequence shown here is derived from an EMBL/GenBank/DDBJ whole genome shotgun (WGS) entry which is preliminary data.</text>
</comment>
<organism evidence="2 3">
    <name type="scientific">Vibrio jasicida</name>
    <dbReference type="NCBI Taxonomy" id="766224"/>
    <lineage>
        <taxon>Bacteria</taxon>
        <taxon>Pseudomonadati</taxon>
        <taxon>Pseudomonadota</taxon>
        <taxon>Gammaproteobacteria</taxon>
        <taxon>Vibrionales</taxon>
        <taxon>Vibrionaceae</taxon>
        <taxon>Vibrio</taxon>
    </lineage>
</organism>
<keyword evidence="1" id="KW-0812">Transmembrane</keyword>
<evidence type="ECO:0000313" key="2">
    <source>
        <dbReference type="EMBL" id="CAH1567196.1"/>
    </source>
</evidence>
<feature type="transmembrane region" description="Helical" evidence="1">
    <location>
        <begin position="21"/>
        <end position="40"/>
    </location>
</feature>
<keyword evidence="1" id="KW-1133">Transmembrane helix</keyword>